<organism evidence="1 2">
    <name type="scientific">Lysinibacillus zambalensis</name>
    <dbReference type="NCBI Taxonomy" id="3160866"/>
    <lineage>
        <taxon>Bacteria</taxon>
        <taxon>Bacillati</taxon>
        <taxon>Bacillota</taxon>
        <taxon>Bacilli</taxon>
        <taxon>Bacillales</taxon>
        <taxon>Bacillaceae</taxon>
        <taxon>Lysinibacillus</taxon>
    </lineage>
</organism>
<evidence type="ECO:0000313" key="2">
    <source>
        <dbReference type="Proteomes" id="UP001478862"/>
    </source>
</evidence>
<name>A0ABV1MV00_9BACI</name>
<accession>A0ABV1MV00</accession>
<keyword evidence="2" id="KW-1185">Reference proteome</keyword>
<comment type="caution">
    <text evidence="1">The sequence shown here is derived from an EMBL/GenBank/DDBJ whole genome shotgun (WGS) entry which is preliminary data.</text>
</comment>
<protein>
    <submittedName>
        <fullName evidence="1">Uncharacterized protein</fullName>
    </submittedName>
</protein>
<dbReference type="RefSeq" id="WP_349660809.1">
    <property type="nucleotide sequence ID" value="NZ_JBEGDG010000013.1"/>
</dbReference>
<proteinExistence type="predicted"/>
<gene>
    <name evidence="1" type="ORF">ABNX05_17040</name>
</gene>
<dbReference type="EMBL" id="JBEGDG010000013">
    <property type="protein sequence ID" value="MEQ6356336.1"/>
    <property type="molecule type" value="Genomic_DNA"/>
</dbReference>
<reference evidence="1 2" key="1">
    <citation type="submission" date="2024-06" db="EMBL/GenBank/DDBJ databases">
        <title>Lysinibacillus zambalefons sp. nov., a Novel Firmicute Isolated from the Poon Bato Zambales Hyperalkaline Spring.</title>
        <authorList>
            <person name="Aja J.A."/>
            <person name="Lazaro J.E.H."/>
            <person name="Llorin L.D."/>
            <person name="Lim K.R."/>
            <person name="Teodosio J."/>
            <person name="Dalisay D.S."/>
        </authorList>
    </citation>
    <scope>NUCLEOTIDE SEQUENCE [LARGE SCALE GENOMIC DNA]</scope>
    <source>
        <strain evidence="1 2">M3</strain>
    </source>
</reference>
<dbReference type="Proteomes" id="UP001478862">
    <property type="component" value="Unassembled WGS sequence"/>
</dbReference>
<evidence type="ECO:0000313" key="1">
    <source>
        <dbReference type="EMBL" id="MEQ6356336.1"/>
    </source>
</evidence>
<sequence length="82" mass="9840">MKQIFAYENIEQYQNNIQPTQFFIEKLENYRQLLEKEYDLHDIPKAIVWTSEEIATNIFSTVPIPAYTKKDIIYMNPNEPEP</sequence>